<dbReference type="InterPro" id="IPR045339">
    <property type="entry name" value="DUF6534"/>
</dbReference>
<evidence type="ECO:0000313" key="2">
    <source>
        <dbReference type="EMBL" id="OSX58569.1"/>
    </source>
</evidence>
<protein>
    <recommendedName>
        <fullName evidence="1">DUF6534 domain-containing protein</fullName>
    </recommendedName>
</protein>
<dbReference type="OrthoDB" id="2792702at2759"/>
<dbReference type="Proteomes" id="UP000194127">
    <property type="component" value="Unassembled WGS sequence"/>
</dbReference>
<keyword evidence="3" id="KW-1185">Reference proteome</keyword>
<reference evidence="2 3" key="1">
    <citation type="submission" date="2017-04" db="EMBL/GenBank/DDBJ databases">
        <title>Genome Sequence of the Model Brown-Rot Fungus Postia placenta SB12.</title>
        <authorList>
            <consortium name="DOE Joint Genome Institute"/>
            <person name="Gaskell J."/>
            <person name="Kersten P."/>
            <person name="Larrondo L.F."/>
            <person name="Canessa P."/>
            <person name="Martinez D."/>
            <person name="Hibbett D."/>
            <person name="Schmoll M."/>
            <person name="Kubicek C.P."/>
            <person name="Martinez A.T."/>
            <person name="Yadav J."/>
            <person name="Master E."/>
            <person name="Magnuson J.K."/>
            <person name="James T."/>
            <person name="Yaver D."/>
            <person name="Berka R."/>
            <person name="Labutti K."/>
            <person name="Lipzen A."/>
            <person name="Aerts A."/>
            <person name="Barry K."/>
            <person name="Henrissat B."/>
            <person name="Blanchette R."/>
            <person name="Grigoriev I."/>
            <person name="Cullen D."/>
        </authorList>
    </citation>
    <scope>NUCLEOTIDE SEQUENCE [LARGE SCALE GENOMIC DNA]</scope>
    <source>
        <strain evidence="2 3">MAD-698-R-SB12</strain>
    </source>
</reference>
<dbReference type="AlphaFoldDB" id="A0A1X6MQL5"/>
<dbReference type="Pfam" id="PF20152">
    <property type="entry name" value="DUF6534"/>
    <property type="match status" value="1"/>
</dbReference>
<sequence>MCYVRDYPEDLIWLKSLVFILALSKCTELRHFTYGVSSTGAVKYLLALLHAHYMDPWAVCHMMHWNVLTTTVVLARCIGPCILCKLRYRVTMRSACVLLKLNRLIHRIRSPAIPALYIKLRVGASIQPFTASVTDVCITVMLCWVLHTENNGLAYTNSLLRTLMIYAIGRGILTTALQIGQAVSYVASSPDAFYWSMFHFPGSKGMRKSIMELQVIHDHIRKYSIGQGYTTTRYGQGDGKPIVQARDHIMGIFCRTDELLRLPWNPTRSAMDRYGIQKIVVDSTCACMVPRCTKGRC</sequence>
<accession>A0A1X6MQL5</accession>
<organism evidence="2 3">
    <name type="scientific">Postia placenta MAD-698-R-SB12</name>
    <dbReference type="NCBI Taxonomy" id="670580"/>
    <lineage>
        <taxon>Eukaryota</taxon>
        <taxon>Fungi</taxon>
        <taxon>Dikarya</taxon>
        <taxon>Basidiomycota</taxon>
        <taxon>Agaricomycotina</taxon>
        <taxon>Agaricomycetes</taxon>
        <taxon>Polyporales</taxon>
        <taxon>Adustoporiaceae</taxon>
        <taxon>Rhodonia</taxon>
    </lineage>
</organism>
<dbReference type="EMBL" id="KZ110604">
    <property type="protein sequence ID" value="OSX58569.1"/>
    <property type="molecule type" value="Genomic_DNA"/>
</dbReference>
<proteinExistence type="predicted"/>
<evidence type="ECO:0000259" key="1">
    <source>
        <dbReference type="Pfam" id="PF20152"/>
    </source>
</evidence>
<dbReference type="RefSeq" id="XP_024335363.1">
    <property type="nucleotide sequence ID" value="XM_024486684.1"/>
</dbReference>
<dbReference type="GeneID" id="36331633"/>
<gene>
    <name evidence="2" type="ORF">POSPLADRAFT_1152738</name>
</gene>
<evidence type="ECO:0000313" key="3">
    <source>
        <dbReference type="Proteomes" id="UP000194127"/>
    </source>
</evidence>
<feature type="domain" description="DUF6534" evidence="1">
    <location>
        <begin position="132"/>
        <end position="203"/>
    </location>
</feature>
<name>A0A1X6MQL5_9APHY</name>